<name>F1YEW7_9ACTN</name>
<proteinExistence type="inferred from homology"/>
<dbReference type="InterPro" id="IPR002765">
    <property type="entry name" value="UPF0145_YbjQ-like"/>
</dbReference>
<evidence type="ECO:0000313" key="3">
    <source>
        <dbReference type="EMBL" id="EGD56950.1"/>
    </source>
</evidence>
<dbReference type="AlphaFoldDB" id="F1YEW7"/>
<dbReference type="Proteomes" id="UP000035065">
    <property type="component" value="Unassembled WGS sequence"/>
</dbReference>
<comment type="similarity">
    <text evidence="1 2">Belongs to the UPF0145 family.</text>
</comment>
<protein>
    <recommendedName>
        <fullName evidence="2">UPF0145 protein SCNU_01190</fullName>
    </recommendedName>
</protein>
<organism evidence="3 4">
    <name type="scientific">Gordonia neofelifaecis NRRL B-59395</name>
    <dbReference type="NCBI Taxonomy" id="644548"/>
    <lineage>
        <taxon>Bacteria</taxon>
        <taxon>Bacillati</taxon>
        <taxon>Actinomycetota</taxon>
        <taxon>Actinomycetes</taxon>
        <taxon>Mycobacteriales</taxon>
        <taxon>Gordoniaceae</taxon>
        <taxon>Gordonia</taxon>
    </lineage>
</organism>
<dbReference type="PANTHER" id="PTHR34068">
    <property type="entry name" value="UPF0145 PROTEIN YBJQ"/>
    <property type="match status" value="1"/>
</dbReference>
<dbReference type="InterPro" id="IPR035439">
    <property type="entry name" value="UPF0145_dom_sf"/>
</dbReference>
<gene>
    <name evidence="3" type="ORF">SCNU_01190</name>
</gene>
<dbReference type="eggNOG" id="COG0393">
    <property type="taxonomic scope" value="Bacteria"/>
</dbReference>
<dbReference type="EMBL" id="AEUD01000001">
    <property type="protein sequence ID" value="EGD56950.1"/>
    <property type="molecule type" value="Genomic_DNA"/>
</dbReference>
<accession>F1YEW7</accession>
<dbReference type="SUPFAM" id="SSF117782">
    <property type="entry name" value="YbjQ-like"/>
    <property type="match status" value="1"/>
</dbReference>
<evidence type="ECO:0000313" key="4">
    <source>
        <dbReference type="Proteomes" id="UP000035065"/>
    </source>
</evidence>
<evidence type="ECO:0000256" key="2">
    <source>
        <dbReference type="HAMAP-Rule" id="MF_00338"/>
    </source>
</evidence>
<dbReference type="OrthoDB" id="9796448at2"/>
<dbReference type="PANTHER" id="PTHR34068:SF2">
    <property type="entry name" value="UPF0145 PROTEIN SCO3412"/>
    <property type="match status" value="1"/>
</dbReference>
<evidence type="ECO:0000256" key="1">
    <source>
        <dbReference type="ARBA" id="ARBA00010751"/>
    </source>
</evidence>
<reference evidence="3 4" key="1">
    <citation type="journal article" date="2011" name="J. Bacteriol.">
        <title>Draft Genome Sequence of Gordonia neofelifaecis NRRL B-59395, a Cholesterol-Degrading Actinomycete.</title>
        <authorList>
            <person name="Ge F."/>
            <person name="Li W."/>
            <person name="Chen G."/>
            <person name="Liu Y."/>
            <person name="Zhang G."/>
            <person name="Yong B."/>
            <person name="Wang Q."/>
            <person name="Wang N."/>
            <person name="Huang Z."/>
            <person name="Li W."/>
            <person name="Wang J."/>
            <person name="Wu C."/>
            <person name="Xie Q."/>
            <person name="Liu G."/>
        </authorList>
    </citation>
    <scope>NUCLEOTIDE SEQUENCE [LARGE SCALE GENOMIC DNA]</scope>
    <source>
        <strain evidence="3 4">NRRL B-59395</strain>
    </source>
</reference>
<keyword evidence="4" id="KW-1185">Reference proteome</keyword>
<sequence length="112" mass="11955">MIIVTTNELPGYRIEHVFGEVFGLTVRSRHIGSNIGASLKSIGGGELKGITQLLHEARHEALSRLAAEAQSKGANAVLAFRFETNEYAGSGGVEVCAYGTAVGVRPFDQQPR</sequence>
<dbReference type="RefSeq" id="WP_009677515.1">
    <property type="nucleotide sequence ID" value="NZ_AEUD01000001.1"/>
</dbReference>
<dbReference type="HAMAP" id="MF_00338">
    <property type="entry name" value="UPF0145"/>
    <property type="match status" value="1"/>
</dbReference>
<dbReference type="Pfam" id="PF01906">
    <property type="entry name" value="YbjQ_1"/>
    <property type="match status" value="1"/>
</dbReference>
<dbReference type="STRING" id="644548.SCNU_01190"/>
<dbReference type="Gene3D" id="3.30.110.70">
    <property type="entry name" value="Hypothetical protein apc22750. Chain B"/>
    <property type="match status" value="1"/>
</dbReference>
<comment type="caution">
    <text evidence="3">The sequence shown here is derived from an EMBL/GenBank/DDBJ whole genome shotgun (WGS) entry which is preliminary data.</text>
</comment>